<reference evidence="2" key="1">
    <citation type="submission" date="2020-08" db="EMBL/GenBank/DDBJ databases">
        <title>Functional genomics of gut bacteria from endangered species of beetles.</title>
        <authorList>
            <person name="Carlos-Shanley C."/>
        </authorList>
    </citation>
    <scope>NUCLEOTIDE SEQUENCE [LARGE SCALE GENOMIC DNA]</scope>
    <source>
        <strain evidence="2">S00060</strain>
    </source>
</reference>
<dbReference type="AlphaFoldDB" id="A0A7W3NH79"/>
<organism evidence="2 3">
    <name type="scientific">Priestia aryabhattai</name>
    <name type="common">Bacillus aryabhattai</name>
    <dbReference type="NCBI Taxonomy" id="412384"/>
    <lineage>
        <taxon>Bacteria</taxon>
        <taxon>Bacillati</taxon>
        <taxon>Bacillota</taxon>
        <taxon>Bacilli</taxon>
        <taxon>Bacillales</taxon>
        <taxon>Bacillaceae</taxon>
        <taxon>Priestia</taxon>
    </lineage>
</organism>
<evidence type="ECO:0000313" key="3">
    <source>
        <dbReference type="Proteomes" id="UP000543174"/>
    </source>
</evidence>
<dbReference type="EMBL" id="JACJHT010000022">
    <property type="protein sequence ID" value="MBA9042975.1"/>
    <property type="molecule type" value="Genomic_DNA"/>
</dbReference>
<name>A0A7W3NH79_PRIAR</name>
<keyword evidence="1" id="KW-1133">Transmembrane helix</keyword>
<accession>A0A7W3NH79</accession>
<gene>
    <name evidence="2" type="ORF">HNP21_006153</name>
</gene>
<sequence>MKNLFKYLFFLIGGAIWLSVLIFSIYTDLANVYGYNPARIEE</sequence>
<keyword evidence="1" id="KW-0472">Membrane</keyword>
<feature type="transmembrane region" description="Helical" evidence="1">
    <location>
        <begin position="7"/>
        <end position="26"/>
    </location>
</feature>
<comment type="caution">
    <text evidence="2">The sequence shown here is derived from an EMBL/GenBank/DDBJ whole genome shotgun (WGS) entry which is preliminary data.</text>
</comment>
<keyword evidence="3" id="KW-1185">Reference proteome</keyword>
<keyword evidence="1" id="KW-0812">Transmembrane</keyword>
<proteinExistence type="predicted"/>
<protein>
    <submittedName>
        <fullName evidence="2">Uncharacterized protein</fullName>
    </submittedName>
</protein>
<dbReference type="Proteomes" id="UP000543174">
    <property type="component" value="Unassembled WGS sequence"/>
</dbReference>
<evidence type="ECO:0000256" key="1">
    <source>
        <dbReference type="SAM" id="Phobius"/>
    </source>
</evidence>
<evidence type="ECO:0000313" key="2">
    <source>
        <dbReference type="EMBL" id="MBA9042975.1"/>
    </source>
</evidence>